<dbReference type="PANTHER" id="PTHR10110">
    <property type="entry name" value="SODIUM/HYDROGEN EXCHANGER"/>
    <property type="match status" value="1"/>
</dbReference>
<dbReference type="NCBIfam" id="TIGR00840">
    <property type="entry name" value="b_cpa1"/>
    <property type="match status" value="1"/>
</dbReference>
<dbReference type="AlphaFoldDB" id="A0A914Z9U9"/>
<dbReference type="PRINTS" id="PR01084">
    <property type="entry name" value="NAHEXCHNGR"/>
</dbReference>
<feature type="transmembrane region" description="Helical" evidence="11">
    <location>
        <begin position="18"/>
        <end position="39"/>
    </location>
</feature>
<dbReference type="InterPro" id="IPR006153">
    <property type="entry name" value="Cation/H_exchanger_TM"/>
</dbReference>
<feature type="transmembrane region" description="Helical" evidence="11">
    <location>
        <begin position="81"/>
        <end position="109"/>
    </location>
</feature>
<evidence type="ECO:0000256" key="6">
    <source>
        <dbReference type="ARBA" id="ARBA00023065"/>
    </source>
</evidence>
<evidence type="ECO:0000256" key="9">
    <source>
        <dbReference type="RuleBase" id="RU003722"/>
    </source>
</evidence>
<feature type="domain" description="Cation/H+ exchanger transmembrane" evidence="12">
    <location>
        <begin position="13"/>
        <end position="397"/>
    </location>
</feature>
<evidence type="ECO:0000256" key="7">
    <source>
        <dbReference type="ARBA" id="ARBA00023136"/>
    </source>
</evidence>
<feature type="transmembrane region" description="Helical" evidence="11">
    <location>
        <begin position="272"/>
        <end position="293"/>
    </location>
</feature>
<feature type="compositionally biased region" description="Polar residues" evidence="10">
    <location>
        <begin position="619"/>
        <end position="634"/>
    </location>
</feature>
<dbReference type="GO" id="GO:0098719">
    <property type="term" value="P:sodium ion import across plasma membrane"/>
    <property type="evidence" value="ECO:0007669"/>
    <property type="project" value="TreeGrafter"/>
</dbReference>
<keyword evidence="2 9" id="KW-0813">Transport</keyword>
<feature type="transmembrane region" description="Helical" evidence="11">
    <location>
        <begin position="115"/>
        <end position="137"/>
    </location>
</feature>
<feature type="transmembrane region" description="Helical" evidence="11">
    <location>
        <begin position="241"/>
        <end position="260"/>
    </location>
</feature>
<dbReference type="Proteomes" id="UP000887577">
    <property type="component" value="Unplaced"/>
</dbReference>
<evidence type="ECO:0000256" key="4">
    <source>
        <dbReference type="ARBA" id="ARBA00022989"/>
    </source>
</evidence>
<name>A0A914Z9U9_9BILA</name>
<evidence type="ECO:0000256" key="5">
    <source>
        <dbReference type="ARBA" id="ARBA00023053"/>
    </source>
</evidence>
<evidence type="ECO:0000313" key="14">
    <source>
        <dbReference type="WBParaSite" id="PSU_v2.g8698.t1"/>
    </source>
</evidence>
<accession>A0A914Z9U9</accession>
<dbReference type="GO" id="GO:0005886">
    <property type="term" value="C:plasma membrane"/>
    <property type="evidence" value="ECO:0007669"/>
    <property type="project" value="TreeGrafter"/>
</dbReference>
<dbReference type="PANTHER" id="PTHR10110:SF98">
    <property type="entry name" value="SODIUM_HYDROGEN EXCHANGER"/>
    <property type="match status" value="1"/>
</dbReference>
<keyword evidence="13" id="KW-1185">Reference proteome</keyword>
<protein>
    <recommendedName>
        <fullName evidence="9">Sodium/hydrogen exchanger</fullName>
    </recommendedName>
</protein>
<dbReference type="WBParaSite" id="PSU_v2.g8698.t1">
    <property type="protein sequence ID" value="PSU_v2.g8698.t1"/>
    <property type="gene ID" value="PSU_v2.g8698"/>
</dbReference>
<organism evidence="13 14">
    <name type="scientific">Panagrolaimus superbus</name>
    <dbReference type="NCBI Taxonomy" id="310955"/>
    <lineage>
        <taxon>Eukaryota</taxon>
        <taxon>Metazoa</taxon>
        <taxon>Ecdysozoa</taxon>
        <taxon>Nematoda</taxon>
        <taxon>Chromadorea</taxon>
        <taxon>Rhabditida</taxon>
        <taxon>Tylenchina</taxon>
        <taxon>Panagrolaimomorpha</taxon>
        <taxon>Panagrolaimoidea</taxon>
        <taxon>Panagrolaimidae</taxon>
        <taxon>Panagrolaimus</taxon>
    </lineage>
</organism>
<evidence type="ECO:0000313" key="13">
    <source>
        <dbReference type="Proteomes" id="UP000887577"/>
    </source>
</evidence>
<sequence>MALNNVYVFHLNKKFGDAFPDSACLIVVGLLLGFALTEFNVNSSFFSFDSHIFFLYLLPPIIFDAGYFMPNRQLFENLDSVMVFAFVGTIYNTIAISCTLYICGLYGLFAIEFSLFEIMLFAALISAVDPVAVIAVFEEVHVNEFLFINVFGEALFNDGAAVVLYLMFKKFNDIGEENVIYIDYIAGGCSFFVIALGGVLIGIVFALIVSFITKYSDPVKILAPVFIVTIPYLAYLTAEMFHLSSILAIVSCGIVMKGYVKGNLSYEGNTSVKYFIKMLAQCSETVIFMFLGLSTVSSEHKWDTMFITITIASCLIFRTIGVIIECAILNRFRTKKFTAVDQFVLSYGGLRGAIAFGLAVSMPVSIVARPMFLTTTIAVIFFTVFVQGITIRPLLSWLKVERAEERDVSLVENVYNRYCDYTMAGIEDIIGMNGKHTLRDNYERFNSKVLKPILMKSYQKHYFDATQILRAYTKVIVQDAMKTAKSGAGGTPKTNQISPVAAEIQMQKLQDQIGHSNIADKFDAEMNPQQNHEQQNSEELYQMFSHLLDAKIEEIRKAVQDGSGLDTIMPKNDIEDDYMGIMQQQSLSNNNNNNNNIIDSNALRVNNNNNNNNSNNSSIYRRSMSNPNVSKNFP</sequence>
<evidence type="ECO:0000256" key="11">
    <source>
        <dbReference type="SAM" id="Phobius"/>
    </source>
</evidence>
<keyword evidence="4 11" id="KW-1133">Transmembrane helix</keyword>
<evidence type="ECO:0000256" key="8">
    <source>
        <dbReference type="ARBA" id="ARBA00023201"/>
    </source>
</evidence>
<feature type="transmembrane region" description="Helical" evidence="11">
    <location>
        <begin position="146"/>
        <end position="168"/>
    </location>
</feature>
<keyword evidence="6 9" id="KW-0406">Ion transport</keyword>
<keyword evidence="3 9" id="KW-0812">Transmembrane</keyword>
<feature type="transmembrane region" description="Helical" evidence="11">
    <location>
        <begin position="51"/>
        <end position="69"/>
    </location>
</feature>
<feature type="region of interest" description="Disordered" evidence="10">
    <location>
        <begin position="606"/>
        <end position="634"/>
    </location>
</feature>
<feature type="transmembrane region" description="Helical" evidence="11">
    <location>
        <begin position="372"/>
        <end position="395"/>
    </location>
</feature>
<dbReference type="GO" id="GO:0051453">
    <property type="term" value="P:regulation of intracellular pH"/>
    <property type="evidence" value="ECO:0007669"/>
    <property type="project" value="TreeGrafter"/>
</dbReference>
<dbReference type="InterPro" id="IPR018422">
    <property type="entry name" value="Cation/H_exchanger_CPA1"/>
</dbReference>
<evidence type="ECO:0000256" key="3">
    <source>
        <dbReference type="ARBA" id="ARBA00022692"/>
    </source>
</evidence>
<feature type="transmembrane region" description="Helical" evidence="11">
    <location>
        <begin position="344"/>
        <end position="366"/>
    </location>
</feature>
<evidence type="ECO:0000256" key="2">
    <source>
        <dbReference type="ARBA" id="ARBA00022448"/>
    </source>
</evidence>
<evidence type="ECO:0000259" key="12">
    <source>
        <dbReference type="Pfam" id="PF00999"/>
    </source>
</evidence>
<dbReference type="Pfam" id="PF00999">
    <property type="entry name" value="Na_H_Exchanger"/>
    <property type="match status" value="1"/>
</dbReference>
<reference evidence="14" key="1">
    <citation type="submission" date="2022-11" db="UniProtKB">
        <authorList>
            <consortium name="WormBaseParasite"/>
        </authorList>
    </citation>
    <scope>IDENTIFICATION</scope>
</reference>
<dbReference type="InterPro" id="IPR004709">
    <property type="entry name" value="NaH_exchanger"/>
</dbReference>
<keyword evidence="5" id="KW-0915">Sodium</keyword>
<dbReference type="Gene3D" id="6.10.140.1330">
    <property type="match status" value="1"/>
</dbReference>
<keyword evidence="9" id="KW-0050">Antiport</keyword>
<proteinExistence type="inferred from homology"/>
<keyword evidence="7 11" id="KW-0472">Membrane</keyword>
<feature type="transmembrane region" description="Helical" evidence="11">
    <location>
        <begin position="305"/>
        <end position="332"/>
    </location>
</feature>
<dbReference type="GO" id="GO:0015385">
    <property type="term" value="F:sodium:proton antiporter activity"/>
    <property type="evidence" value="ECO:0007669"/>
    <property type="project" value="InterPro"/>
</dbReference>
<evidence type="ECO:0000256" key="1">
    <source>
        <dbReference type="ARBA" id="ARBA00004141"/>
    </source>
</evidence>
<comment type="similarity">
    <text evidence="9">Belongs to the monovalent cation:proton antiporter 1 (CPA1) transporter (TC 2.A.36) family.</text>
</comment>
<evidence type="ECO:0000256" key="10">
    <source>
        <dbReference type="SAM" id="MobiDB-lite"/>
    </source>
</evidence>
<keyword evidence="8 9" id="KW-0739">Sodium transport</keyword>
<comment type="subcellular location">
    <subcellularLocation>
        <location evidence="1">Membrane</location>
        <topology evidence="1">Multi-pass membrane protein</topology>
    </subcellularLocation>
</comment>
<feature type="transmembrane region" description="Helical" evidence="11">
    <location>
        <begin position="180"/>
        <end position="212"/>
    </location>
</feature>
<dbReference type="GO" id="GO:0015386">
    <property type="term" value="F:potassium:proton antiporter activity"/>
    <property type="evidence" value="ECO:0007669"/>
    <property type="project" value="TreeGrafter"/>
</dbReference>
<feature type="compositionally biased region" description="Low complexity" evidence="10">
    <location>
        <begin position="606"/>
        <end position="618"/>
    </location>
</feature>